<protein>
    <recommendedName>
        <fullName evidence="5">18S rRNA factor 2</fullName>
    </recommendedName>
</protein>
<dbReference type="OrthoDB" id="287393at2759"/>
<feature type="compositionally biased region" description="Acidic residues" evidence="2">
    <location>
        <begin position="20"/>
        <end position="77"/>
    </location>
</feature>
<name>A0A137P505_CONC2</name>
<dbReference type="CDD" id="cd12263">
    <property type="entry name" value="RRM_ABT1_like"/>
    <property type="match status" value="1"/>
</dbReference>
<evidence type="ECO:0008006" key="5">
    <source>
        <dbReference type="Google" id="ProtNLM"/>
    </source>
</evidence>
<sequence length="342" mass="39700">MVKKNSLQAINDDSRFDTLGWDDDEVADEIELNENEDSEQNLENEEGDEEVEEENEEDDEVNNDDEEEIEGENESDNNSDKEITEADNSEEKSAAPKKLKKNQIKDLEAFNQKVAKSGVVYLSRIPPRLKPSKLRTLLEDRGAKIGRIYLAPEDLHSKNRRKATGGGNDRRFTEGWVEFEDKKKAKAYASFLNTTPMNPKKRSFHHEDLWNLKYLPKFKWHHLTERMDYDKASRNQLLTFEIQQGRKEASNYTDKVELANRIQHFEKKKREQGIEVGDEDKKKYKREFDQRDVQESELSNRQIKKIKHKLRVQGGKGGKDSKSSNSKPSAGGMDDVLSRMFT</sequence>
<feature type="region of interest" description="Disordered" evidence="2">
    <location>
        <begin position="1"/>
        <end position="100"/>
    </location>
</feature>
<feature type="compositionally biased region" description="Basic and acidic residues" evidence="2">
    <location>
        <begin position="78"/>
        <end position="94"/>
    </location>
</feature>
<accession>A0A137P505</accession>
<evidence type="ECO:0000256" key="1">
    <source>
        <dbReference type="ARBA" id="ARBA00022884"/>
    </source>
</evidence>
<dbReference type="GO" id="GO:0000480">
    <property type="term" value="P:endonucleolytic cleavage in 5'-ETS of tricistronic rRNA transcript (SSU-rRNA, 5.8S rRNA, LSU-rRNA)"/>
    <property type="evidence" value="ECO:0007669"/>
    <property type="project" value="TreeGrafter"/>
</dbReference>
<dbReference type="STRING" id="796925.A0A137P505"/>
<gene>
    <name evidence="3" type="ORF">CONCODRAFT_58662</name>
</gene>
<dbReference type="PANTHER" id="PTHR12311">
    <property type="entry name" value="ACTIVATOR OF BASAL TRANSCRIPTION 1"/>
    <property type="match status" value="1"/>
</dbReference>
<reference evidence="3 4" key="1">
    <citation type="journal article" date="2015" name="Genome Biol. Evol.">
        <title>Phylogenomic analyses indicate that early fungi evolved digesting cell walls of algal ancestors of land plants.</title>
        <authorList>
            <person name="Chang Y."/>
            <person name="Wang S."/>
            <person name="Sekimoto S."/>
            <person name="Aerts A.L."/>
            <person name="Choi C."/>
            <person name="Clum A."/>
            <person name="LaButti K.M."/>
            <person name="Lindquist E.A."/>
            <person name="Yee Ngan C."/>
            <person name="Ohm R.A."/>
            <person name="Salamov A.A."/>
            <person name="Grigoriev I.V."/>
            <person name="Spatafora J.W."/>
            <person name="Berbee M.L."/>
        </authorList>
    </citation>
    <scope>NUCLEOTIDE SEQUENCE [LARGE SCALE GENOMIC DNA]</scope>
    <source>
        <strain evidence="3 4">NRRL 28638</strain>
    </source>
</reference>
<dbReference type="GO" id="GO:0000472">
    <property type="term" value="P:endonucleolytic cleavage to generate mature 5'-end of SSU-rRNA from (SSU-rRNA, 5.8S rRNA, LSU-rRNA)"/>
    <property type="evidence" value="ECO:0007669"/>
    <property type="project" value="TreeGrafter"/>
</dbReference>
<feature type="compositionally biased region" description="Low complexity" evidence="2">
    <location>
        <begin position="323"/>
        <end position="332"/>
    </location>
</feature>
<dbReference type="InterPro" id="IPR034353">
    <property type="entry name" value="ABT1/ESF2_RRM"/>
</dbReference>
<dbReference type="GO" id="GO:0000447">
    <property type="term" value="P:endonucleolytic cleavage in ITS1 to separate SSU-rRNA from 5.8S rRNA and LSU-rRNA from tricistronic rRNA transcript (SSU-rRNA, 5.8S rRNA, LSU-rRNA)"/>
    <property type="evidence" value="ECO:0007669"/>
    <property type="project" value="TreeGrafter"/>
</dbReference>
<evidence type="ECO:0000313" key="4">
    <source>
        <dbReference type="Proteomes" id="UP000070444"/>
    </source>
</evidence>
<organism evidence="3 4">
    <name type="scientific">Conidiobolus coronatus (strain ATCC 28846 / CBS 209.66 / NRRL 28638)</name>
    <name type="common">Delacroixia coronata</name>
    <dbReference type="NCBI Taxonomy" id="796925"/>
    <lineage>
        <taxon>Eukaryota</taxon>
        <taxon>Fungi</taxon>
        <taxon>Fungi incertae sedis</taxon>
        <taxon>Zoopagomycota</taxon>
        <taxon>Entomophthoromycotina</taxon>
        <taxon>Entomophthoromycetes</taxon>
        <taxon>Entomophthorales</taxon>
        <taxon>Ancylistaceae</taxon>
        <taxon>Conidiobolus</taxon>
    </lineage>
</organism>
<keyword evidence="1" id="KW-0694">RNA-binding</keyword>
<proteinExistence type="predicted"/>
<dbReference type="InterPro" id="IPR039119">
    <property type="entry name" value="ABT1/Esf2"/>
</dbReference>
<dbReference type="GO" id="GO:0003723">
    <property type="term" value="F:RNA binding"/>
    <property type="evidence" value="ECO:0007669"/>
    <property type="project" value="UniProtKB-KW"/>
</dbReference>
<dbReference type="PANTHER" id="PTHR12311:SF7">
    <property type="entry name" value="ACTIVATOR OF BASAL TRANSCRIPTION 1"/>
    <property type="match status" value="1"/>
</dbReference>
<feature type="compositionally biased region" description="Basic residues" evidence="2">
    <location>
        <begin position="302"/>
        <end position="311"/>
    </location>
</feature>
<dbReference type="AlphaFoldDB" id="A0A137P505"/>
<dbReference type="EMBL" id="KQ964513">
    <property type="protein sequence ID" value="KXN70083.1"/>
    <property type="molecule type" value="Genomic_DNA"/>
</dbReference>
<dbReference type="GO" id="GO:0005730">
    <property type="term" value="C:nucleolus"/>
    <property type="evidence" value="ECO:0007669"/>
    <property type="project" value="TreeGrafter"/>
</dbReference>
<feature type="compositionally biased region" description="Polar residues" evidence="2">
    <location>
        <begin position="1"/>
        <end position="11"/>
    </location>
</feature>
<dbReference type="Proteomes" id="UP000070444">
    <property type="component" value="Unassembled WGS sequence"/>
</dbReference>
<keyword evidence="4" id="KW-1185">Reference proteome</keyword>
<evidence type="ECO:0000256" key="2">
    <source>
        <dbReference type="SAM" id="MobiDB-lite"/>
    </source>
</evidence>
<dbReference type="OMA" id="TRKHNDF"/>
<evidence type="ECO:0000313" key="3">
    <source>
        <dbReference type="EMBL" id="KXN70083.1"/>
    </source>
</evidence>
<dbReference type="GO" id="GO:0034462">
    <property type="term" value="P:small-subunit processome assembly"/>
    <property type="evidence" value="ECO:0007669"/>
    <property type="project" value="TreeGrafter"/>
</dbReference>
<feature type="compositionally biased region" description="Basic and acidic residues" evidence="2">
    <location>
        <begin position="269"/>
        <end position="294"/>
    </location>
</feature>
<feature type="region of interest" description="Disordered" evidence="2">
    <location>
        <begin position="269"/>
        <end position="342"/>
    </location>
</feature>